<feature type="transmembrane region" description="Helical" evidence="1">
    <location>
        <begin position="164"/>
        <end position="185"/>
    </location>
</feature>
<keyword evidence="2" id="KW-0732">Signal</keyword>
<reference evidence="3" key="1">
    <citation type="journal article" date="2021" name="Open Biol.">
        <title>Shared evolutionary footprints suggest mitochondrial oxidative damage underlies multiple complex I losses in fungi.</title>
        <authorList>
            <person name="Schikora-Tamarit M.A."/>
            <person name="Marcet-Houben M."/>
            <person name="Nosek J."/>
            <person name="Gabaldon T."/>
        </authorList>
    </citation>
    <scope>NUCLEOTIDE SEQUENCE</scope>
    <source>
        <strain evidence="3">CBS2887</strain>
    </source>
</reference>
<keyword evidence="1" id="KW-0472">Membrane</keyword>
<feature type="signal peptide" evidence="2">
    <location>
        <begin position="1"/>
        <end position="25"/>
    </location>
</feature>
<evidence type="ECO:0000313" key="3">
    <source>
        <dbReference type="EMBL" id="KAH3688821.1"/>
    </source>
</evidence>
<feature type="chain" id="PRO_5040475207" evidence="2">
    <location>
        <begin position="26"/>
        <end position="186"/>
    </location>
</feature>
<protein>
    <submittedName>
        <fullName evidence="3">Uncharacterized protein</fullName>
    </submittedName>
</protein>
<comment type="caution">
    <text evidence="3">The sequence shown here is derived from an EMBL/GenBank/DDBJ whole genome shotgun (WGS) entry which is preliminary data.</text>
</comment>
<sequence>GYLITLGLTLIICLICLNSFQSCYTTTTVSTSNSTTLTQLSYHGLQISVTQNQAQSSNIDTMISNYNNELSTYITNFNNHQVSIFQNLSDSISDTYNFELLQLTPVNLTYPQFGTVNVNLTSMDSSVTIRDQSLVNYTANAQDSKFNINVIKAILERFTNVVKVGIAVILVLIGCYLILSAVYSFC</sequence>
<keyword evidence="4" id="KW-1185">Reference proteome</keyword>
<proteinExistence type="predicted"/>
<evidence type="ECO:0000256" key="2">
    <source>
        <dbReference type="SAM" id="SignalP"/>
    </source>
</evidence>
<dbReference type="AlphaFoldDB" id="A0A9P8TT33"/>
<dbReference type="Proteomes" id="UP000774326">
    <property type="component" value="Unassembled WGS sequence"/>
</dbReference>
<dbReference type="EMBL" id="JAEUBG010000134">
    <property type="protein sequence ID" value="KAH3688821.1"/>
    <property type="molecule type" value="Genomic_DNA"/>
</dbReference>
<gene>
    <name evidence="3" type="ORF">WICPIJ_000205</name>
</gene>
<evidence type="ECO:0000256" key="1">
    <source>
        <dbReference type="SAM" id="Phobius"/>
    </source>
</evidence>
<reference evidence="3" key="2">
    <citation type="submission" date="2021-01" db="EMBL/GenBank/DDBJ databases">
        <authorList>
            <person name="Schikora-Tamarit M.A."/>
        </authorList>
    </citation>
    <scope>NUCLEOTIDE SEQUENCE</scope>
    <source>
        <strain evidence="3">CBS2887</strain>
    </source>
</reference>
<keyword evidence="1" id="KW-1133">Transmembrane helix</keyword>
<accession>A0A9P8TT33</accession>
<feature type="non-terminal residue" evidence="3">
    <location>
        <position position="1"/>
    </location>
</feature>
<organism evidence="3 4">
    <name type="scientific">Wickerhamomyces pijperi</name>
    <name type="common">Yeast</name>
    <name type="synonym">Pichia pijperi</name>
    <dbReference type="NCBI Taxonomy" id="599730"/>
    <lineage>
        <taxon>Eukaryota</taxon>
        <taxon>Fungi</taxon>
        <taxon>Dikarya</taxon>
        <taxon>Ascomycota</taxon>
        <taxon>Saccharomycotina</taxon>
        <taxon>Saccharomycetes</taxon>
        <taxon>Phaffomycetales</taxon>
        <taxon>Wickerhamomycetaceae</taxon>
        <taxon>Wickerhamomyces</taxon>
    </lineage>
</organism>
<evidence type="ECO:0000313" key="4">
    <source>
        <dbReference type="Proteomes" id="UP000774326"/>
    </source>
</evidence>
<keyword evidence="1" id="KW-0812">Transmembrane</keyword>
<name>A0A9P8TT33_WICPI</name>